<organism evidence="1 2">
    <name type="scientific">Cryptolaemus montrouzieri</name>
    <dbReference type="NCBI Taxonomy" id="559131"/>
    <lineage>
        <taxon>Eukaryota</taxon>
        <taxon>Metazoa</taxon>
        <taxon>Ecdysozoa</taxon>
        <taxon>Arthropoda</taxon>
        <taxon>Hexapoda</taxon>
        <taxon>Insecta</taxon>
        <taxon>Pterygota</taxon>
        <taxon>Neoptera</taxon>
        <taxon>Endopterygota</taxon>
        <taxon>Coleoptera</taxon>
        <taxon>Polyphaga</taxon>
        <taxon>Cucujiformia</taxon>
        <taxon>Coccinelloidea</taxon>
        <taxon>Coccinellidae</taxon>
        <taxon>Scymninae</taxon>
        <taxon>Scymnini</taxon>
        <taxon>Cryptolaemus</taxon>
    </lineage>
</organism>
<dbReference type="AlphaFoldDB" id="A0ABD2NCU8"/>
<dbReference type="Proteomes" id="UP001516400">
    <property type="component" value="Unassembled WGS sequence"/>
</dbReference>
<protein>
    <recommendedName>
        <fullName evidence="3">Reverse transcriptase domain-containing protein</fullName>
    </recommendedName>
</protein>
<dbReference type="EMBL" id="JABFTP020000103">
    <property type="protein sequence ID" value="KAL3276585.1"/>
    <property type="molecule type" value="Genomic_DNA"/>
</dbReference>
<proteinExistence type="predicted"/>
<gene>
    <name evidence="1" type="ORF">HHI36_011957</name>
</gene>
<sequence>MERCYECDIKLHMSFIDFEQAFDSLKRSELRNAHQNPEISPNLVNIAVMTMTNYRAKKKKNAKMPKKILNAKIYSAKKRGRPRPRRQDQVMGDLRTFRVGAQRPRSILSVFELWYGPTPGCSVAQIDDDADVRDD</sequence>
<evidence type="ECO:0008006" key="3">
    <source>
        <dbReference type="Google" id="ProtNLM"/>
    </source>
</evidence>
<name>A0ABD2NCU8_9CUCU</name>
<keyword evidence="2" id="KW-1185">Reference proteome</keyword>
<evidence type="ECO:0000313" key="1">
    <source>
        <dbReference type="EMBL" id="KAL3276585.1"/>
    </source>
</evidence>
<reference evidence="1 2" key="1">
    <citation type="journal article" date="2021" name="BMC Biol.">
        <title>Horizontally acquired antibacterial genes associated with adaptive radiation of ladybird beetles.</title>
        <authorList>
            <person name="Li H.S."/>
            <person name="Tang X.F."/>
            <person name="Huang Y.H."/>
            <person name="Xu Z.Y."/>
            <person name="Chen M.L."/>
            <person name="Du X.Y."/>
            <person name="Qiu B.Y."/>
            <person name="Chen P.T."/>
            <person name="Zhang W."/>
            <person name="Slipinski A."/>
            <person name="Escalona H.E."/>
            <person name="Waterhouse R.M."/>
            <person name="Zwick A."/>
            <person name="Pang H."/>
        </authorList>
    </citation>
    <scope>NUCLEOTIDE SEQUENCE [LARGE SCALE GENOMIC DNA]</scope>
    <source>
        <strain evidence="1">SYSU2018</strain>
    </source>
</reference>
<evidence type="ECO:0000313" key="2">
    <source>
        <dbReference type="Proteomes" id="UP001516400"/>
    </source>
</evidence>
<accession>A0ABD2NCU8</accession>
<comment type="caution">
    <text evidence="1">The sequence shown here is derived from an EMBL/GenBank/DDBJ whole genome shotgun (WGS) entry which is preliminary data.</text>
</comment>